<dbReference type="PANTHER" id="PTHR33154:SF18">
    <property type="entry name" value="ARSENICAL RESISTANCE OPERON REPRESSOR"/>
    <property type="match status" value="1"/>
</dbReference>
<dbReference type="InterPro" id="IPR051081">
    <property type="entry name" value="HTH_MetalResp_TranReg"/>
</dbReference>
<sequence length="114" mass="12842">MRTFIKVMKALSDPNRLKILKMLQERTLCVCEIQASLGLAQPTVSNHLKLLENAGLVCAKKNGPWVDYSLSDGSVNRYAAALLGNLKHWLRDEPEILRVTENLPNIRRQDVCGK</sequence>
<accession>A0LEW3</accession>
<dbReference type="FunCoup" id="A0LEW3">
    <property type="interactions" value="258"/>
</dbReference>
<dbReference type="KEGG" id="sfu:Sfum_0264"/>
<dbReference type="OrthoDB" id="9800238at2"/>
<dbReference type="STRING" id="335543.Sfum_0264"/>
<dbReference type="CDD" id="cd00090">
    <property type="entry name" value="HTH_ARSR"/>
    <property type="match status" value="1"/>
</dbReference>
<dbReference type="Proteomes" id="UP000001784">
    <property type="component" value="Chromosome"/>
</dbReference>
<dbReference type="InterPro" id="IPR036388">
    <property type="entry name" value="WH-like_DNA-bd_sf"/>
</dbReference>
<dbReference type="GO" id="GO:0003700">
    <property type="term" value="F:DNA-binding transcription factor activity"/>
    <property type="evidence" value="ECO:0007669"/>
    <property type="project" value="InterPro"/>
</dbReference>
<dbReference type="EMBL" id="CP000478">
    <property type="protein sequence ID" value="ABK15965.1"/>
    <property type="molecule type" value="Genomic_DNA"/>
</dbReference>
<dbReference type="Pfam" id="PF01022">
    <property type="entry name" value="HTH_5"/>
    <property type="match status" value="1"/>
</dbReference>
<gene>
    <name evidence="5" type="ordered locus">Sfum_0264</name>
</gene>
<dbReference type="Gene3D" id="1.10.10.10">
    <property type="entry name" value="Winged helix-like DNA-binding domain superfamily/Winged helix DNA-binding domain"/>
    <property type="match status" value="1"/>
</dbReference>
<dbReference type="SUPFAM" id="SSF46785">
    <property type="entry name" value="Winged helix' DNA-binding domain"/>
    <property type="match status" value="1"/>
</dbReference>
<feature type="domain" description="HTH arsR-type" evidence="4">
    <location>
        <begin position="1"/>
        <end position="90"/>
    </location>
</feature>
<evidence type="ECO:0000313" key="5">
    <source>
        <dbReference type="EMBL" id="ABK15965.1"/>
    </source>
</evidence>
<dbReference type="GO" id="GO:0003677">
    <property type="term" value="F:DNA binding"/>
    <property type="evidence" value="ECO:0007669"/>
    <property type="project" value="UniProtKB-KW"/>
</dbReference>
<name>A0LEW3_SYNFM</name>
<dbReference type="SMART" id="SM00418">
    <property type="entry name" value="HTH_ARSR"/>
    <property type="match status" value="1"/>
</dbReference>
<keyword evidence="6" id="KW-1185">Reference proteome</keyword>
<dbReference type="InterPro" id="IPR011991">
    <property type="entry name" value="ArsR-like_HTH"/>
</dbReference>
<evidence type="ECO:0000256" key="1">
    <source>
        <dbReference type="ARBA" id="ARBA00023015"/>
    </source>
</evidence>
<dbReference type="AlphaFoldDB" id="A0LEW3"/>
<evidence type="ECO:0000256" key="3">
    <source>
        <dbReference type="ARBA" id="ARBA00023163"/>
    </source>
</evidence>
<dbReference type="PRINTS" id="PR00778">
    <property type="entry name" value="HTHARSR"/>
</dbReference>
<dbReference type="InParanoid" id="A0LEW3"/>
<dbReference type="InterPro" id="IPR001845">
    <property type="entry name" value="HTH_ArsR_DNA-bd_dom"/>
</dbReference>
<dbReference type="eggNOG" id="COG0640">
    <property type="taxonomic scope" value="Bacteria"/>
</dbReference>
<dbReference type="RefSeq" id="WP_011697138.1">
    <property type="nucleotide sequence ID" value="NC_008554.1"/>
</dbReference>
<evidence type="ECO:0000259" key="4">
    <source>
        <dbReference type="PROSITE" id="PS50987"/>
    </source>
</evidence>
<dbReference type="HOGENOM" id="CLU_097806_3_1_7"/>
<protein>
    <submittedName>
        <fullName evidence="5">Transcriptional regulator, ArsR family</fullName>
    </submittedName>
</protein>
<reference evidence="5 6" key="1">
    <citation type="submission" date="2006-10" db="EMBL/GenBank/DDBJ databases">
        <title>Complete sequence of Syntrophobacter fumaroxidans MPOB.</title>
        <authorList>
            <consortium name="US DOE Joint Genome Institute"/>
            <person name="Copeland A."/>
            <person name="Lucas S."/>
            <person name="Lapidus A."/>
            <person name="Barry K."/>
            <person name="Detter J.C."/>
            <person name="Glavina del Rio T."/>
            <person name="Hammon N."/>
            <person name="Israni S."/>
            <person name="Pitluck S."/>
            <person name="Goltsman E.G."/>
            <person name="Martinez M."/>
            <person name="Schmutz J."/>
            <person name="Larimer F."/>
            <person name="Land M."/>
            <person name="Hauser L."/>
            <person name="Kyrpides N."/>
            <person name="Kim E."/>
            <person name="Boone D.R."/>
            <person name="Brockman F."/>
            <person name="Culley D."/>
            <person name="Ferry J."/>
            <person name="Gunsalus R."/>
            <person name="McInerney M.J."/>
            <person name="Morrison M."/>
            <person name="Plugge C."/>
            <person name="Rohlin L."/>
            <person name="Scholten J."/>
            <person name="Sieber J."/>
            <person name="Stams A.J.M."/>
            <person name="Worm P."/>
            <person name="Henstra A.M."/>
            <person name="Richardson P."/>
        </authorList>
    </citation>
    <scope>NUCLEOTIDE SEQUENCE [LARGE SCALE GENOMIC DNA]</scope>
    <source>
        <strain evidence="6">DSM 10017 / MPOB</strain>
    </source>
</reference>
<keyword evidence="1" id="KW-0805">Transcription regulation</keyword>
<proteinExistence type="predicted"/>
<dbReference type="PROSITE" id="PS50987">
    <property type="entry name" value="HTH_ARSR_2"/>
    <property type="match status" value="1"/>
</dbReference>
<evidence type="ECO:0000256" key="2">
    <source>
        <dbReference type="ARBA" id="ARBA00023125"/>
    </source>
</evidence>
<keyword evidence="3" id="KW-0804">Transcription</keyword>
<dbReference type="InterPro" id="IPR036390">
    <property type="entry name" value="WH_DNA-bd_sf"/>
</dbReference>
<organism evidence="5 6">
    <name type="scientific">Syntrophobacter fumaroxidans (strain DSM 10017 / MPOB)</name>
    <dbReference type="NCBI Taxonomy" id="335543"/>
    <lineage>
        <taxon>Bacteria</taxon>
        <taxon>Pseudomonadati</taxon>
        <taxon>Thermodesulfobacteriota</taxon>
        <taxon>Syntrophobacteria</taxon>
        <taxon>Syntrophobacterales</taxon>
        <taxon>Syntrophobacteraceae</taxon>
        <taxon>Syntrophobacter</taxon>
    </lineage>
</organism>
<dbReference type="NCBIfam" id="NF033788">
    <property type="entry name" value="HTH_metalloreg"/>
    <property type="match status" value="1"/>
</dbReference>
<keyword evidence="2" id="KW-0238">DNA-binding</keyword>
<evidence type="ECO:0000313" key="6">
    <source>
        <dbReference type="Proteomes" id="UP000001784"/>
    </source>
</evidence>
<dbReference type="PANTHER" id="PTHR33154">
    <property type="entry name" value="TRANSCRIPTIONAL REGULATOR, ARSR FAMILY"/>
    <property type="match status" value="1"/>
</dbReference>